<accession>A0ABR1HIS0</accession>
<evidence type="ECO:0000256" key="1">
    <source>
        <dbReference type="ARBA" id="ARBA00023002"/>
    </source>
</evidence>
<sequence length="342" mass="37536">MPGFLSFVRVQYTDLPLPQPPSNISGGTYVVTGANTGLGFECAKHLFQMGAGRIILAVRSREKGKAALDVIRRETGRQGVGEVWELDLMSLESVEIFSKRLGTLERVDGLIANAGVVMTQFQTIEGVESSLLVNVVSTMLLAFRALPKLQESARRFDIQPRLVIVTSNSALDNDMKMRVEKLQGDVFDALSTEKGFNTFTQYPTTKLLEIYAVRELASLLPVSDTGVIINTVNPGLCYSSLDRNGTFMLRMMMAVMRALLARSTEKGSRNLLQAAFAGPDSHGTYCSECQIRDNVVPAWITDKAGKGTQERVWKDLLKRLDSTGHSIDLTALKAEKKGGVKI</sequence>
<dbReference type="InterPro" id="IPR036291">
    <property type="entry name" value="NAD(P)-bd_dom_sf"/>
</dbReference>
<dbReference type="Pfam" id="PF00106">
    <property type="entry name" value="adh_short"/>
    <property type="match status" value="1"/>
</dbReference>
<dbReference type="PANTHER" id="PTHR43157">
    <property type="entry name" value="PHOSPHATIDYLINOSITOL-GLYCAN BIOSYNTHESIS CLASS F PROTEIN-RELATED"/>
    <property type="match status" value="1"/>
</dbReference>
<comment type="caution">
    <text evidence="3">The sequence shown here is derived from an EMBL/GenBank/DDBJ whole genome shotgun (WGS) entry which is preliminary data.</text>
</comment>
<dbReference type="InterPro" id="IPR002347">
    <property type="entry name" value="SDR_fam"/>
</dbReference>
<feature type="domain" description="Ketoreductase" evidence="2">
    <location>
        <begin position="27"/>
        <end position="174"/>
    </location>
</feature>
<proteinExistence type="predicted"/>
<dbReference type="Gene3D" id="3.40.50.720">
    <property type="entry name" value="NAD(P)-binding Rossmann-like Domain"/>
    <property type="match status" value="1"/>
</dbReference>
<keyword evidence="1" id="KW-0560">Oxidoreductase</keyword>
<evidence type="ECO:0000259" key="2">
    <source>
        <dbReference type="SMART" id="SM00822"/>
    </source>
</evidence>
<organism evidence="3 4">
    <name type="scientific">Neonectria punicea</name>
    <dbReference type="NCBI Taxonomy" id="979145"/>
    <lineage>
        <taxon>Eukaryota</taxon>
        <taxon>Fungi</taxon>
        <taxon>Dikarya</taxon>
        <taxon>Ascomycota</taxon>
        <taxon>Pezizomycotina</taxon>
        <taxon>Sordariomycetes</taxon>
        <taxon>Hypocreomycetidae</taxon>
        <taxon>Hypocreales</taxon>
        <taxon>Nectriaceae</taxon>
        <taxon>Neonectria</taxon>
    </lineage>
</organism>
<dbReference type="Proteomes" id="UP001498476">
    <property type="component" value="Unassembled WGS sequence"/>
</dbReference>
<dbReference type="SUPFAM" id="SSF51735">
    <property type="entry name" value="NAD(P)-binding Rossmann-fold domains"/>
    <property type="match status" value="1"/>
</dbReference>
<keyword evidence="4" id="KW-1185">Reference proteome</keyword>
<dbReference type="SMART" id="SM00822">
    <property type="entry name" value="PKS_KR"/>
    <property type="match status" value="1"/>
</dbReference>
<gene>
    <name evidence="3" type="ORF">QQX98_002558</name>
</gene>
<evidence type="ECO:0000313" key="4">
    <source>
        <dbReference type="Proteomes" id="UP001498476"/>
    </source>
</evidence>
<dbReference type="PRINTS" id="PR00081">
    <property type="entry name" value="GDHRDH"/>
</dbReference>
<dbReference type="EMBL" id="JAZAVJ010000027">
    <property type="protein sequence ID" value="KAK7420754.1"/>
    <property type="molecule type" value="Genomic_DNA"/>
</dbReference>
<dbReference type="PANTHER" id="PTHR43157:SF31">
    <property type="entry name" value="PHOSPHATIDYLINOSITOL-GLYCAN BIOSYNTHESIS CLASS F PROTEIN"/>
    <property type="match status" value="1"/>
</dbReference>
<reference evidence="3 4" key="1">
    <citation type="journal article" date="2025" name="Microbiol. Resour. Announc.">
        <title>Draft genome sequences for Neonectria magnoliae and Neonectria punicea, canker pathogens of Liriodendron tulipifera and Acer saccharum in West Virginia.</title>
        <authorList>
            <person name="Petronek H.M."/>
            <person name="Kasson M.T."/>
            <person name="Metheny A.M."/>
            <person name="Stauder C.M."/>
            <person name="Lovett B."/>
            <person name="Lynch S.C."/>
            <person name="Garnas J.R."/>
            <person name="Kasson L.R."/>
            <person name="Stajich J.E."/>
        </authorList>
    </citation>
    <scope>NUCLEOTIDE SEQUENCE [LARGE SCALE GENOMIC DNA]</scope>
    <source>
        <strain evidence="3 4">NRRL 64653</strain>
    </source>
</reference>
<evidence type="ECO:0000313" key="3">
    <source>
        <dbReference type="EMBL" id="KAK7420754.1"/>
    </source>
</evidence>
<name>A0ABR1HIS0_9HYPO</name>
<dbReference type="InterPro" id="IPR057326">
    <property type="entry name" value="KR_dom"/>
</dbReference>
<protein>
    <recommendedName>
        <fullName evidence="2">Ketoreductase domain-containing protein</fullName>
    </recommendedName>
</protein>